<dbReference type="GO" id="GO:0032259">
    <property type="term" value="P:methylation"/>
    <property type="evidence" value="ECO:0007669"/>
    <property type="project" value="UniProtKB-KW"/>
</dbReference>
<gene>
    <name evidence="1" type="ORF">HH214_20335</name>
</gene>
<dbReference type="InterPro" id="IPR029063">
    <property type="entry name" value="SAM-dependent_MTases_sf"/>
</dbReference>
<name>A0A7L5ECD0_9SPHI</name>
<reference evidence="1 2" key="1">
    <citation type="submission" date="2020-04" db="EMBL/GenBank/DDBJ databases">
        <title>Genome sequencing of novel species.</title>
        <authorList>
            <person name="Heo J."/>
            <person name="Kim S.-J."/>
            <person name="Kim J.-S."/>
            <person name="Hong S.-B."/>
            <person name="Kwon S.-W."/>
        </authorList>
    </citation>
    <scope>NUCLEOTIDE SEQUENCE [LARGE SCALE GENOMIC DNA]</scope>
    <source>
        <strain evidence="1 2">F39-2</strain>
    </source>
</reference>
<dbReference type="Pfam" id="PF13489">
    <property type="entry name" value="Methyltransf_23"/>
    <property type="match status" value="1"/>
</dbReference>
<evidence type="ECO:0000313" key="1">
    <source>
        <dbReference type="EMBL" id="QJD98056.1"/>
    </source>
</evidence>
<keyword evidence="2" id="KW-1185">Reference proteome</keyword>
<evidence type="ECO:0000313" key="2">
    <source>
        <dbReference type="Proteomes" id="UP000503278"/>
    </source>
</evidence>
<protein>
    <submittedName>
        <fullName evidence="1">Class I SAM-dependent methyltransferase</fullName>
    </submittedName>
</protein>
<dbReference type="Gene3D" id="3.40.50.150">
    <property type="entry name" value="Vaccinia Virus protein VP39"/>
    <property type="match status" value="1"/>
</dbReference>
<accession>A0A7L5ECD0</accession>
<dbReference type="GO" id="GO:0008168">
    <property type="term" value="F:methyltransferase activity"/>
    <property type="evidence" value="ECO:0007669"/>
    <property type="project" value="UniProtKB-KW"/>
</dbReference>
<keyword evidence="1" id="KW-0489">Methyltransferase</keyword>
<dbReference type="RefSeq" id="WP_169610771.1">
    <property type="nucleotide sequence ID" value="NZ_CP051682.1"/>
</dbReference>
<dbReference type="CDD" id="cd02440">
    <property type="entry name" value="AdoMet_MTases"/>
    <property type="match status" value="1"/>
</dbReference>
<proteinExistence type="predicted"/>
<sequence length="229" mass="26064">MSDVLGKALYDYQFQNSPGKLWINNRYGERELMDLAIYFRNEDDMTDLEWLAMNECRGKVLDIGAAAGSHALELQTRGYDVTALDISPLAINVMQARGVHKVQQADIFTYSGTTYDTLLLLMNGIGLAGTLKDLPALLLHMKSLLEPGGQLLFDSSDVTYLYDGNLPANQVYYGEIAYQYQYKQQKSNWFNWLYVDEQSLLEVANEAGFATEVLYEDEYQQYLVRLTTI</sequence>
<dbReference type="Proteomes" id="UP000503278">
    <property type="component" value="Chromosome"/>
</dbReference>
<dbReference type="SUPFAM" id="SSF53335">
    <property type="entry name" value="S-adenosyl-L-methionine-dependent methyltransferases"/>
    <property type="match status" value="1"/>
</dbReference>
<dbReference type="AlphaFoldDB" id="A0A7L5ECD0"/>
<keyword evidence="1" id="KW-0808">Transferase</keyword>
<dbReference type="KEGG" id="mrob:HH214_20335"/>
<organism evidence="1 2">
    <name type="scientific">Mucilaginibacter robiniae</name>
    <dbReference type="NCBI Taxonomy" id="2728022"/>
    <lineage>
        <taxon>Bacteria</taxon>
        <taxon>Pseudomonadati</taxon>
        <taxon>Bacteroidota</taxon>
        <taxon>Sphingobacteriia</taxon>
        <taxon>Sphingobacteriales</taxon>
        <taxon>Sphingobacteriaceae</taxon>
        <taxon>Mucilaginibacter</taxon>
    </lineage>
</organism>
<dbReference type="EMBL" id="CP051682">
    <property type="protein sequence ID" value="QJD98056.1"/>
    <property type="molecule type" value="Genomic_DNA"/>
</dbReference>